<dbReference type="InterPro" id="IPR051803">
    <property type="entry name" value="TA_system_RelE-like_toxin"/>
</dbReference>
<dbReference type="EMBL" id="JACXAE010000084">
    <property type="protein sequence ID" value="MBD2775737.1"/>
    <property type="molecule type" value="Genomic_DNA"/>
</dbReference>
<dbReference type="InterPro" id="IPR028344">
    <property type="entry name" value="ParE1/4"/>
</dbReference>
<protein>
    <recommendedName>
        <fullName evidence="3">Toxin</fullName>
    </recommendedName>
</protein>
<evidence type="ECO:0000256" key="1">
    <source>
        <dbReference type="ARBA" id="ARBA00006226"/>
    </source>
</evidence>
<reference evidence="4" key="1">
    <citation type="submission" date="2020-09" db="EMBL/GenBank/DDBJ databases">
        <title>Iningainema tapete sp. nov. (Scytonemataceae, Cyanobacteria) from greenhouses in central Florida (USA) produces two types of nodularin with biosynthetic potential for microcystin-LR and anabaenopeptins.</title>
        <authorList>
            <person name="Berthold D.E."/>
            <person name="Lefler F.W."/>
            <person name="Huang I.-S."/>
            <person name="Abdulla H."/>
            <person name="Zimba P.V."/>
            <person name="Laughinghouse H.D. IV."/>
        </authorList>
    </citation>
    <scope>NUCLEOTIDE SEQUENCE</scope>
    <source>
        <strain evidence="4">BLCCT55</strain>
    </source>
</reference>
<comment type="caution">
    <text evidence="4">The sequence shown here is derived from an EMBL/GenBank/DDBJ whole genome shotgun (WGS) entry which is preliminary data.</text>
</comment>
<accession>A0A8J6XM98</accession>
<comment type="similarity">
    <text evidence="1 3">Belongs to the RelE toxin family.</text>
</comment>
<dbReference type="Gene3D" id="3.30.2310.20">
    <property type="entry name" value="RelE-like"/>
    <property type="match status" value="1"/>
</dbReference>
<dbReference type="RefSeq" id="WP_190834546.1">
    <property type="nucleotide sequence ID" value="NZ_CAWPPI010000084.1"/>
</dbReference>
<dbReference type="Pfam" id="PF05016">
    <property type="entry name" value="ParE_toxin"/>
    <property type="match status" value="1"/>
</dbReference>
<dbReference type="Proteomes" id="UP000629098">
    <property type="component" value="Unassembled WGS sequence"/>
</dbReference>
<gene>
    <name evidence="4" type="ORF">ICL16_27680</name>
</gene>
<keyword evidence="2" id="KW-1277">Toxin-antitoxin system</keyword>
<sequence length="114" mass="13037">MTDFILSPDATQDIEETFEFIAKDNPAAAAQFLERLYDTLQLLAENPGLGRLREEFFPSLRSFVKNKHIIFYKQSAEGIDVLRVLHHSRDINTLMHKQALKEQVSDDASDALDD</sequence>
<dbReference type="InterPro" id="IPR007712">
    <property type="entry name" value="RelE/ParE_toxin"/>
</dbReference>
<dbReference type="PANTHER" id="PTHR33755">
    <property type="entry name" value="TOXIN PARE1-RELATED"/>
    <property type="match status" value="1"/>
</dbReference>
<dbReference type="PIRSF" id="PIRSF029218">
    <property type="entry name" value="ParE"/>
    <property type="match status" value="1"/>
</dbReference>
<dbReference type="InterPro" id="IPR035093">
    <property type="entry name" value="RelE/ParE_toxin_dom_sf"/>
</dbReference>
<proteinExistence type="inferred from homology"/>
<evidence type="ECO:0000256" key="3">
    <source>
        <dbReference type="PIRNR" id="PIRNR029218"/>
    </source>
</evidence>
<dbReference type="AlphaFoldDB" id="A0A8J6XM98"/>
<evidence type="ECO:0000256" key="2">
    <source>
        <dbReference type="ARBA" id="ARBA00022649"/>
    </source>
</evidence>
<name>A0A8J6XM98_9CYAN</name>
<evidence type="ECO:0000313" key="5">
    <source>
        <dbReference type="Proteomes" id="UP000629098"/>
    </source>
</evidence>
<keyword evidence="5" id="KW-1185">Reference proteome</keyword>
<organism evidence="4 5">
    <name type="scientific">Iningainema tapete BLCC-T55</name>
    <dbReference type="NCBI Taxonomy" id="2748662"/>
    <lineage>
        <taxon>Bacteria</taxon>
        <taxon>Bacillati</taxon>
        <taxon>Cyanobacteriota</taxon>
        <taxon>Cyanophyceae</taxon>
        <taxon>Nostocales</taxon>
        <taxon>Scytonemataceae</taxon>
        <taxon>Iningainema tapete</taxon>
    </lineage>
</organism>
<evidence type="ECO:0000313" key="4">
    <source>
        <dbReference type="EMBL" id="MBD2775737.1"/>
    </source>
</evidence>